<proteinExistence type="predicted"/>
<dbReference type="AlphaFoldDB" id="A0A426Y3X0"/>
<name>A0A426Y3X0_ENSVE</name>
<organism evidence="2 3">
    <name type="scientific">Ensete ventricosum</name>
    <name type="common">Abyssinian banana</name>
    <name type="synonym">Musa ensete</name>
    <dbReference type="NCBI Taxonomy" id="4639"/>
    <lineage>
        <taxon>Eukaryota</taxon>
        <taxon>Viridiplantae</taxon>
        <taxon>Streptophyta</taxon>
        <taxon>Embryophyta</taxon>
        <taxon>Tracheophyta</taxon>
        <taxon>Spermatophyta</taxon>
        <taxon>Magnoliopsida</taxon>
        <taxon>Liliopsida</taxon>
        <taxon>Zingiberales</taxon>
        <taxon>Musaceae</taxon>
        <taxon>Ensete</taxon>
    </lineage>
</organism>
<sequence length="290" mass="31839">MTEVSELLAVHERMWWGWRLRQGGGRMRDKDTGLSVGPGAGGAAAKAGSLGVGGQPAAVRLRHHPSPGNQSAALSALDDSDWSAFLFYLKALYYSRPFFDDEIGNGGGLASTAKDDGDEQELVSVAGVGSAVVLARCSKYIIDTPTDPLVLLASLKYLYNLRLLHCILVTEDILNVLEFEARFSLPSGKALYCPVCTGPTADWYADRPHRAVPPKGGRRWSISAVGGRLRRNREGKKKKKKKKRKRRKKKKKRRRKGTSSCPRSCIVATLAPARRRHPRIARELSPPAGR</sequence>
<evidence type="ECO:0000256" key="1">
    <source>
        <dbReference type="SAM" id="MobiDB-lite"/>
    </source>
</evidence>
<evidence type="ECO:0000313" key="3">
    <source>
        <dbReference type="Proteomes" id="UP000287651"/>
    </source>
</evidence>
<reference evidence="2 3" key="1">
    <citation type="journal article" date="2014" name="Agronomy (Basel)">
        <title>A Draft Genome Sequence for Ensete ventricosum, the Drought-Tolerant Tree Against Hunger.</title>
        <authorList>
            <person name="Harrison J."/>
            <person name="Moore K.A."/>
            <person name="Paszkiewicz K."/>
            <person name="Jones T."/>
            <person name="Grant M."/>
            <person name="Ambacheew D."/>
            <person name="Muzemil S."/>
            <person name="Studholme D.J."/>
        </authorList>
    </citation>
    <scope>NUCLEOTIDE SEQUENCE [LARGE SCALE GENOMIC DNA]</scope>
</reference>
<feature type="region of interest" description="Disordered" evidence="1">
    <location>
        <begin position="232"/>
        <end position="290"/>
    </location>
</feature>
<feature type="non-terminal residue" evidence="2">
    <location>
        <position position="290"/>
    </location>
</feature>
<accession>A0A426Y3X0</accession>
<evidence type="ECO:0000313" key="2">
    <source>
        <dbReference type="EMBL" id="RRT46478.1"/>
    </source>
</evidence>
<gene>
    <name evidence="2" type="ORF">B296_00052808</name>
</gene>
<protein>
    <submittedName>
        <fullName evidence="2">Uncharacterized protein</fullName>
    </submittedName>
</protein>
<comment type="caution">
    <text evidence="2">The sequence shown here is derived from an EMBL/GenBank/DDBJ whole genome shotgun (WGS) entry which is preliminary data.</text>
</comment>
<dbReference type="EMBL" id="AMZH03015168">
    <property type="protein sequence ID" value="RRT46478.1"/>
    <property type="molecule type" value="Genomic_DNA"/>
</dbReference>
<dbReference type="Proteomes" id="UP000287651">
    <property type="component" value="Unassembled WGS sequence"/>
</dbReference>
<feature type="compositionally biased region" description="Basic residues" evidence="1">
    <location>
        <begin position="232"/>
        <end position="257"/>
    </location>
</feature>